<proteinExistence type="predicted"/>
<dbReference type="Proteomes" id="UP000721861">
    <property type="component" value="Unassembled WGS sequence"/>
</dbReference>
<evidence type="ECO:0000313" key="2">
    <source>
        <dbReference type="Proteomes" id="UP000721861"/>
    </source>
</evidence>
<keyword evidence="2" id="KW-1185">Reference proteome</keyword>
<protein>
    <recommendedName>
        <fullName evidence="3">Outer membrane protein beta-barrel domain-containing protein</fullName>
    </recommendedName>
</protein>
<name>A0ABS5KF83_9BACT</name>
<evidence type="ECO:0008006" key="3">
    <source>
        <dbReference type="Google" id="ProtNLM"/>
    </source>
</evidence>
<gene>
    <name evidence="1" type="ORF">KEM09_19835</name>
</gene>
<dbReference type="EMBL" id="JAGUCN010000032">
    <property type="protein sequence ID" value="MBS2213670.1"/>
    <property type="molecule type" value="Genomic_DNA"/>
</dbReference>
<comment type="caution">
    <text evidence="1">The sequence shown here is derived from an EMBL/GenBank/DDBJ whole genome shotgun (WGS) entry which is preliminary data.</text>
</comment>
<organism evidence="1 2">
    <name type="scientific">Carboxylicivirga mesophila</name>
    <dbReference type="NCBI Taxonomy" id="1166478"/>
    <lineage>
        <taxon>Bacteria</taxon>
        <taxon>Pseudomonadati</taxon>
        <taxon>Bacteroidota</taxon>
        <taxon>Bacteroidia</taxon>
        <taxon>Marinilabiliales</taxon>
        <taxon>Marinilabiliaceae</taxon>
        <taxon>Carboxylicivirga</taxon>
    </lineage>
</organism>
<accession>A0ABS5KF83</accession>
<evidence type="ECO:0000313" key="1">
    <source>
        <dbReference type="EMBL" id="MBS2213670.1"/>
    </source>
</evidence>
<sequence>MKKLILIALLIGTAWVTKAQVFGSPQMLGKGKGNFGMMPTLLVNNGNDQLMLFMNGGYGIAQGVDLGMKLGVFGNSNFVGMDVQFSKSKNFSFAAGIHSFNDVALDLTGLLSFNVGKGARLATGLDADIVFANTTRVPVWIPINLEIWIKENMTFMLEADIDTKLFSNSYHLISAGIQVYFKKTRTLFDTKD</sequence>
<reference evidence="1 2" key="1">
    <citation type="journal article" date="2014" name="Int. J. Syst. Evol. Microbiol.">
        <title>Carboxylicivirga gen. nov. in the family Marinilabiliaceae with two novel species, Carboxylicivirga mesophila sp. nov. and Carboxylicivirga taeanensis sp. nov., and reclassification of Cytophaga fermentans as Saccharicrinis fermentans gen. nov., comb. nov.</title>
        <authorList>
            <person name="Yang S.H."/>
            <person name="Seo H.S."/>
            <person name="Woo J.H."/>
            <person name="Oh H.M."/>
            <person name="Jang H."/>
            <person name="Lee J.H."/>
            <person name="Kim S.J."/>
            <person name="Kwon K.K."/>
        </authorList>
    </citation>
    <scope>NUCLEOTIDE SEQUENCE [LARGE SCALE GENOMIC DNA]</scope>
    <source>
        <strain evidence="1 2">JCM 18290</strain>
    </source>
</reference>
<dbReference type="RefSeq" id="WP_212231177.1">
    <property type="nucleotide sequence ID" value="NZ_JAGUCN010000032.1"/>
</dbReference>